<dbReference type="PANTHER" id="PTHR35167:SF10">
    <property type="match status" value="1"/>
</dbReference>
<dbReference type="AlphaFoldDB" id="A0A453LH85"/>
<dbReference type="GeneID" id="120965251"/>
<dbReference type="KEGG" id="ats:120965251"/>
<name>A0A453LH85_AEGTS</name>
<feature type="region of interest" description="Disordered" evidence="1">
    <location>
        <begin position="147"/>
        <end position="183"/>
    </location>
</feature>
<dbReference type="EnsemblPlants" id="AET5Gv20766200.1">
    <property type="protein sequence ID" value="AET5Gv20766200.1"/>
    <property type="gene ID" value="AET5Gv20766200"/>
</dbReference>
<feature type="compositionally biased region" description="Polar residues" evidence="1">
    <location>
        <begin position="170"/>
        <end position="183"/>
    </location>
</feature>
<feature type="region of interest" description="Disordered" evidence="1">
    <location>
        <begin position="40"/>
        <end position="68"/>
    </location>
</feature>
<dbReference type="RefSeq" id="XP_040246673.1">
    <property type="nucleotide sequence ID" value="XM_040390739.2"/>
</dbReference>
<dbReference type="PANTHER" id="PTHR35167">
    <property type="entry name" value="OS05G0216466 PROTEIN"/>
    <property type="match status" value="1"/>
</dbReference>
<organism evidence="2 3">
    <name type="scientific">Aegilops tauschii subsp. strangulata</name>
    <name type="common">Goatgrass</name>
    <dbReference type="NCBI Taxonomy" id="200361"/>
    <lineage>
        <taxon>Eukaryota</taxon>
        <taxon>Viridiplantae</taxon>
        <taxon>Streptophyta</taxon>
        <taxon>Embryophyta</taxon>
        <taxon>Tracheophyta</taxon>
        <taxon>Spermatophyta</taxon>
        <taxon>Magnoliopsida</taxon>
        <taxon>Liliopsida</taxon>
        <taxon>Poales</taxon>
        <taxon>Poaceae</taxon>
        <taxon>BOP clade</taxon>
        <taxon>Pooideae</taxon>
        <taxon>Triticodae</taxon>
        <taxon>Triticeae</taxon>
        <taxon>Triticinae</taxon>
        <taxon>Aegilops</taxon>
    </lineage>
</organism>
<reference evidence="2" key="5">
    <citation type="journal article" date="2021" name="G3 (Bethesda)">
        <title>Aegilops tauschii genome assembly Aet v5.0 features greater sequence contiguity and improved annotation.</title>
        <authorList>
            <person name="Wang L."/>
            <person name="Zhu T."/>
            <person name="Rodriguez J.C."/>
            <person name="Deal K.R."/>
            <person name="Dubcovsky J."/>
            <person name="McGuire P.E."/>
            <person name="Lux T."/>
            <person name="Spannagl M."/>
            <person name="Mayer K.F.X."/>
            <person name="Baldrich P."/>
            <person name="Meyers B.C."/>
            <person name="Huo N."/>
            <person name="Gu Y.Q."/>
            <person name="Zhou H."/>
            <person name="Devos K.M."/>
            <person name="Bennetzen J.L."/>
            <person name="Unver T."/>
            <person name="Budak H."/>
            <person name="Gulick P.J."/>
            <person name="Galiba G."/>
            <person name="Kalapos B."/>
            <person name="Nelson D.R."/>
            <person name="Li P."/>
            <person name="You F.M."/>
            <person name="Luo M.C."/>
            <person name="Dvorak J."/>
        </authorList>
    </citation>
    <scope>NUCLEOTIDE SEQUENCE [LARGE SCALE GENOMIC DNA]</scope>
    <source>
        <strain evidence="2">cv. AL8/78</strain>
    </source>
</reference>
<dbReference type="Proteomes" id="UP000015105">
    <property type="component" value="Chromosome 5D"/>
</dbReference>
<reference evidence="3" key="1">
    <citation type="journal article" date="2014" name="Science">
        <title>Ancient hybridizations among the ancestral genomes of bread wheat.</title>
        <authorList>
            <consortium name="International Wheat Genome Sequencing Consortium,"/>
            <person name="Marcussen T."/>
            <person name="Sandve S.R."/>
            <person name="Heier L."/>
            <person name="Spannagl M."/>
            <person name="Pfeifer M."/>
            <person name="Jakobsen K.S."/>
            <person name="Wulff B.B."/>
            <person name="Steuernagel B."/>
            <person name="Mayer K.F."/>
            <person name="Olsen O.A."/>
        </authorList>
    </citation>
    <scope>NUCLEOTIDE SEQUENCE [LARGE SCALE GENOMIC DNA]</scope>
    <source>
        <strain evidence="3">cv. AL8/78</strain>
    </source>
</reference>
<dbReference type="Gramene" id="AET5Gv20766200.1">
    <property type="protein sequence ID" value="AET5Gv20766200.1"/>
    <property type="gene ID" value="AET5Gv20766200"/>
</dbReference>
<dbReference type="OMA" id="RKVHGHD"/>
<reference evidence="2" key="4">
    <citation type="submission" date="2019-03" db="UniProtKB">
        <authorList>
            <consortium name="EnsemblPlants"/>
        </authorList>
    </citation>
    <scope>IDENTIFICATION</scope>
</reference>
<evidence type="ECO:0000313" key="3">
    <source>
        <dbReference type="Proteomes" id="UP000015105"/>
    </source>
</evidence>
<evidence type="ECO:0000256" key="1">
    <source>
        <dbReference type="SAM" id="MobiDB-lite"/>
    </source>
</evidence>
<accession>A0A453LH85</accession>
<protein>
    <submittedName>
        <fullName evidence="2">Uncharacterized protein</fullName>
    </submittedName>
</protein>
<sequence length="183" mass="19663">MSSLAVGSGPESELYWLGGLFTAAELAAADLLLKLRGDEEEEEAAASTDTSSYSRRFPSSRREDLAVVDEESKEDRAFEDAATASVATPFSSRRSASSCCQVSVEAEEEPRPIIKETAPSLGSMELDRRARKRYRLLAELYAATAPVTSSSASAKKKIRKVHGHDGAGTVESSVDQATRNGED</sequence>
<reference evidence="3" key="2">
    <citation type="journal article" date="2017" name="Nat. Plants">
        <title>The Aegilops tauschii genome reveals multiple impacts of transposons.</title>
        <authorList>
            <person name="Zhao G."/>
            <person name="Zou C."/>
            <person name="Li K."/>
            <person name="Wang K."/>
            <person name="Li T."/>
            <person name="Gao L."/>
            <person name="Zhang X."/>
            <person name="Wang H."/>
            <person name="Yang Z."/>
            <person name="Liu X."/>
            <person name="Jiang W."/>
            <person name="Mao L."/>
            <person name="Kong X."/>
            <person name="Jiao Y."/>
            <person name="Jia J."/>
        </authorList>
    </citation>
    <scope>NUCLEOTIDE SEQUENCE [LARGE SCALE GENOMIC DNA]</scope>
    <source>
        <strain evidence="3">cv. AL8/78</strain>
    </source>
</reference>
<keyword evidence="3" id="KW-1185">Reference proteome</keyword>
<evidence type="ECO:0000313" key="2">
    <source>
        <dbReference type="EnsemblPlants" id="AET5Gv20766200.1"/>
    </source>
</evidence>
<proteinExistence type="predicted"/>
<dbReference type="OrthoDB" id="10452204at2759"/>
<reference evidence="2" key="3">
    <citation type="journal article" date="2017" name="Nature">
        <title>Genome sequence of the progenitor of the wheat D genome Aegilops tauschii.</title>
        <authorList>
            <person name="Luo M.C."/>
            <person name="Gu Y.Q."/>
            <person name="Puiu D."/>
            <person name="Wang H."/>
            <person name="Twardziok S.O."/>
            <person name="Deal K.R."/>
            <person name="Huo N."/>
            <person name="Zhu T."/>
            <person name="Wang L."/>
            <person name="Wang Y."/>
            <person name="McGuire P.E."/>
            <person name="Liu S."/>
            <person name="Long H."/>
            <person name="Ramasamy R.K."/>
            <person name="Rodriguez J.C."/>
            <person name="Van S.L."/>
            <person name="Yuan L."/>
            <person name="Wang Z."/>
            <person name="Xia Z."/>
            <person name="Xiao L."/>
            <person name="Anderson O.D."/>
            <person name="Ouyang S."/>
            <person name="Liang Y."/>
            <person name="Zimin A.V."/>
            <person name="Pertea G."/>
            <person name="Qi P."/>
            <person name="Bennetzen J.L."/>
            <person name="Dai X."/>
            <person name="Dawson M.W."/>
            <person name="Muller H.G."/>
            <person name="Kugler K."/>
            <person name="Rivarola-Duarte L."/>
            <person name="Spannagl M."/>
            <person name="Mayer K.F.X."/>
            <person name="Lu F.H."/>
            <person name="Bevan M.W."/>
            <person name="Leroy P."/>
            <person name="Li P."/>
            <person name="You F.M."/>
            <person name="Sun Q."/>
            <person name="Liu Z."/>
            <person name="Lyons E."/>
            <person name="Wicker T."/>
            <person name="Salzberg S.L."/>
            <person name="Devos K.M."/>
            <person name="Dvorak J."/>
        </authorList>
    </citation>
    <scope>NUCLEOTIDE SEQUENCE [LARGE SCALE GENOMIC DNA]</scope>
    <source>
        <strain evidence="2">cv. AL8/78</strain>
    </source>
</reference>